<proteinExistence type="predicted"/>
<protein>
    <recommendedName>
        <fullName evidence="5">Lipoprotein</fullName>
    </recommendedName>
</protein>
<comment type="caution">
    <text evidence="3">The sequence shown here is derived from an EMBL/GenBank/DDBJ whole genome shotgun (WGS) entry which is preliminary data.</text>
</comment>
<feature type="region of interest" description="Disordered" evidence="1">
    <location>
        <begin position="27"/>
        <end position="53"/>
    </location>
</feature>
<organism evidence="3 4">
    <name type="scientific">Arthrobacter gallicola</name>
    <dbReference type="NCBI Taxonomy" id="2762225"/>
    <lineage>
        <taxon>Bacteria</taxon>
        <taxon>Bacillati</taxon>
        <taxon>Actinomycetota</taxon>
        <taxon>Actinomycetes</taxon>
        <taxon>Micrococcales</taxon>
        <taxon>Micrococcaceae</taxon>
        <taxon>Arthrobacter</taxon>
    </lineage>
</organism>
<evidence type="ECO:0000256" key="2">
    <source>
        <dbReference type="SAM" id="SignalP"/>
    </source>
</evidence>
<feature type="signal peptide" evidence="2">
    <location>
        <begin position="1"/>
        <end position="24"/>
    </location>
</feature>
<evidence type="ECO:0008006" key="5">
    <source>
        <dbReference type="Google" id="ProtNLM"/>
    </source>
</evidence>
<evidence type="ECO:0000313" key="3">
    <source>
        <dbReference type="EMBL" id="MBD7995940.1"/>
    </source>
</evidence>
<accession>A0ABR8UU71</accession>
<sequence length="247" mass="25296">MKKSMKAGALLVAGVFALSGCAGADSADVADSAPESGRLESAAGTPAPSPSLAVGQDQYTADELEAALTAVRDAEGTTGQIINDATLRPGLAQVESTLEDLTITPEVCSDLASDNIAEKIDSANVAIMQFNATDTLTVFSYDDASFIDRQVETNAQQMVDCTEFQMEVSGQIISAAAEEVSASTDAVTTQAYRVTVAAAGQEATTVQVSAFSGTTNITASMTNPADAQGALATAEDLINALLAELKK</sequence>
<dbReference type="RefSeq" id="WP_191808239.1">
    <property type="nucleotide sequence ID" value="NZ_JACSQD010000005.1"/>
</dbReference>
<dbReference type="PROSITE" id="PS51257">
    <property type="entry name" value="PROKAR_LIPOPROTEIN"/>
    <property type="match status" value="1"/>
</dbReference>
<keyword evidence="2" id="KW-0732">Signal</keyword>
<keyword evidence="4" id="KW-1185">Reference proteome</keyword>
<reference evidence="3 4" key="1">
    <citation type="submission" date="2020-08" db="EMBL/GenBank/DDBJ databases">
        <title>A Genomic Blueprint of the Chicken Gut Microbiome.</title>
        <authorList>
            <person name="Gilroy R."/>
            <person name="Ravi A."/>
            <person name="Getino M."/>
            <person name="Pursley I."/>
            <person name="Horton D.L."/>
            <person name="Alikhan N.-F."/>
            <person name="Baker D."/>
            <person name="Gharbi K."/>
            <person name="Hall N."/>
            <person name="Watson M."/>
            <person name="Adriaenssens E.M."/>
            <person name="Foster-Nyarko E."/>
            <person name="Jarju S."/>
            <person name="Secka A."/>
            <person name="Antonio M."/>
            <person name="Oren A."/>
            <person name="Chaudhuri R."/>
            <person name="La Ragione R.M."/>
            <person name="Hildebrand F."/>
            <person name="Pallen M.J."/>
        </authorList>
    </citation>
    <scope>NUCLEOTIDE SEQUENCE [LARGE SCALE GENOMIC DNA]</scope>
    <source>
        <strain evidence="3 4">Sa2CUA1</strain>
    </source>
</reference>
<dbReference type="EMBL" id="JACSQD010000005">
    <property type="protein sequence ID" value="MBD7995940.1"/>
    <property type="molecule type" value="Genomic_DNA"/>
</dbReference>
<dbReference type="Proteomes" id="UP000609874">
    <property type="component" value="Unassembled WGS sequence"/>
</dbReference>
<gene>
    <name evidence="3" type="ORF">H9639_11580</name>
</gene>
<name>A0ABR8UU71_9MICC</name>
<feature type="chain" id="PRO_5045243360" description="Lipoprotein" evidence="2">
    <location>
        <begin position="25"/>
        <end position="247"/>
    </location>
</feature>
<evidence type="ECO:0000256" key="1">
    <source>
        <dbReference type="SAM" id="MobiDB-lite"/>
    </source>
</evidence>
<evidence type="ECO:0000313" key="4">
    <source>
        <dbReference type="Proteomes" id="UP000609874"/>
    </source>
</evidence>